<feature type="region of interest" description="Disordered" evidence="1">
    <location>
        <begin position="1"/>
        <end position="38"/>
    </location>
</feature>
<keyword evidence="2" id="KW-0812">Transmembrane</keyword>
<dbReference type="RefSeq" id="WP_090843137.1">
    <property type="nucleotide sequence ID" value="NZ_FNIL01000007.1"/>
</dbReference>
<evidence type="ECO:0000313" key="3">
    <source>
        <dbReference type="EMBL" id="SDO11735.1"/>
    </source>
</evidence>
<feature type="transmembrane region" description="Helical" evidence="2">
    <location>
        <begin position="283"/>
        <end position="304"/>
    </location>
</feature>
<evidence type="ECO:0000313" key="4">
    <source>
        <dbReference type="Proteomes" id="UP000198778"/>
    </source>
</evidence>
<feature type="compositionally biased region" description="Low complexity" evidence="1">
    <location>
        <begin position="21"/>
        <end position="33"/>
    </location>
</feature>
<feature type="transmembrane region" description="Helical" evidence="2">
    <location>
        <begin position="253"/>
        <end position="271"/>
    </location>
</feature>
<proteinExistence type="predicted"/>
<reference evidence="4" key="1">
    <citation type="submission" date="2016-10" db="EMBL/GenBank/DDBJ databases">
        <authorList>
            <person name="Varghese N."/>
            <person name="Submissions S."/>
        </authorList>
    </citation>
    <scope>NUCLEOTIDE SEQUENCE [LARGE SCALE GENOMIC DNA]</scope>
    <source>
        <strain evidence="4">CGMCC 1.10369</strain>
    </source>
</reference>
<evidence type="ECO:0000256" key="2">
    <source>
        <dbReference type="SAM" id="Phobius"/>
    </source>
</evidence>
<evidence type="ECO:0000256" key="1">
    <source>
        <dbReference type="SAM" id="MobiDB-lite"/>
    </source>
</evidence>
<feature type="transmembrane region" description="Helical" evidence="2">
    <location>
        <begin position="371"/>
        <end position="392"/>
    </location>
</feature>
<keyword evidence="4" id="KW-1185">Reference proteome</keyword>
<dbReference type="OrthoDB" id="8477132at2"/>
<dbReference type="Proteomes" id="UP000198778">
    <property type="component" value="Unassembled WGS sequence"/>
</dbReference>
<dbReference type="STRING" id="745820.SAMN04488053_10786"/>
<feature type="transmembrane region" description="Helical" evidence="2">
    <location>
        <begin position="325"/>
        <end position="351"/>
    </location>
</feature>
<name>A0A1H0GXX6_9BACI</name>
<gene>
    <name evidence="3" type="ORF">SAMN04488053_10786</name>
</gene>
<keyword evidence="2" id="KW-1133">Transmembrane helix</keyword>
<accession>A0A1H0GXX6</accession>
<protein>
    <submittedName>
        <fullName evidence="3">Uncharacterized protein</fullName>
    </submittedName>
</protein>
<keyword evidence="2" id="KW-0472">Membrane</keyword>
<organism evidence="3 4">
    <name type="scientific">Alkalicoccus daliensis</name>
    <dbReference type="NCBI Taxonomy" id="745820"/>
    <lineage>
        <taxon>Bacteria</taxon>
        <taxon>Bacillati</taxon>
        <taxon>Bacillota</taxon>
        <taxon>Bacilli</taxon>
        <taxon>Bacillales</taxon>
        <taxon>Bacillaceae</taxon>
        <taxon>Alkalicoccus</taxon>
    </lineage>
</organism>
<feature type="compositionally biased region" description="Basic and acidic residues" evidence="1">
    <location>
        <begin position="1"/>
        <end position="17"/>
    </location>
</feature>
<dbReference type="EMBL" id="FNIL01000007">
    <property type="protein sequence ID" value="SDO11735.1"/>
    <property type="molecule type" value="Genomic_DNA"/>
</dbReference>
<sequence>MSEYEETKTEQEAKENEQESMPDSHSSDDSSPSLTLGLVPAPEAASDLSDRLSSELAELLTYYVDDKYTWDVEVEVDPFIGVKEDASEIFQQAEKIKESHNWDYTISITDLPLFKKGNFLVAEVDESRAMGQISLPSLGAAPLVRRVREAVLQLVSELHHGTSEEDRDKEQERIKEIGHRSGTNINKIGSRELVKRGVFKRLAPIYRMSSNDKENDKEIMYVARPKLNGYMRVATGMVRANHPWKIITTFKSVVALAFTTGAYALIFPTLWQLGDAYTWYRSLALMLVALSAMTAWLIISHGLWEPKPKDYKKMHLTRLHNASTLLTISVGVICYYIVLLLCFFIAVFLFIPPAMLESDSGIGRDVGPMYYLSLAWLVSSLATCIGALGAGLEDEETVLNGTYGYRQRIRKEQVKKQEEKKE</sequence>
<dbReference type="AlphaFoldDB" id="A0A1H0GXX6"/>